<gene>
    <name evidence="3" type="ORF">Ae201684_003421</name>
</gene>
<sequence>MATSVQPHEFRLDLHASRPTCPVLSQTLGRHILLQRAALQQYGPPQTSRPRSPKAPTERGPKTARSESSSATPTETGIERIWHERQARMQPAEQTLEDTTAASPAVETVKRFLHAMPHHRVQRRIVSQPMRAFQDETMPMRRRADDKDGATAAAETEMSIAWLKKQAYLTRKGRAVEQDHAAFLARPTPAMRSLHVELTRAIDASDDARDLERRLLFQKRMKLKKTMRDTAEVVAHLKTRRAHDQIVAESEIDACQERIDAFENALALFQTSTAENSAALGIEERKLNHELEAFESKMERWDNPNPIDRARHQSLLRGAARVPTEPRSDAVERVRALDALLRQSGGDCGGWDAVDHAAFLTCLHQSGWKEAEPDALELEAFVDRCTVPGKSKDALRTHVEWFMHHTKLMAEKRQAIVQWRQAKMQQTSAAHPADDIPPPPSKPNAEDEDRRAQRQLEAKAKVQAWKAAKRQQEVAGSTNQHVETQQRRRPLDALSRLETKQKVALYKLQKEEAKAREAATAHAVKSLARPSSKSLLEQSSARDLAAAKSKFERQQSKQQAMQAAKALPDRPYLPCSTPRATDVYQPTKASSARAKTPQDIRDEAASRQANGAHGAVVPGGAGAAHVKGRSFGHVPSQPRSTPAWRRHVR</sequence>
<feature type="region of interest" description="Disordered" evidence="2">
    <location>
        <begin position="40"/>
        <end position="81"/>
    </location>
</feature>
<dbReference type="EMBL" id="VJMJ01000037">
    <property type="protein sequence ID" value="KAF0741308.1"/>
    <property type="molecule type" value="Genomic_DNA"/>
</dbReference>
<dbReference type="VEuPathDB" id="FungiDB:AeMF1_002125"/>
<name>A0A6G0XM50_9STRA</name>
<feature type="compositionally biased region" description="Basic and acidic residues" evidence="2">
    <location>
        <begin position="484"/>
        <end position="495"/>
    </location>
</feature>
<dbReference type="InterPro" id="IPR039902">
    <property type="entry name" value="CCDC148/CCDC112"/>
</dbReference>
<dbReference type="AlphaFoldDB" id="A0A6G0XM50"/>
<organism evidence="3 4">
    <name type="scientific">Aphanomyces euteiches</name>
    <dbReference type="NCBI Taxonomy" id="100861"/>
    <lineage>
        <taxon>Eukaryota</taxon>
        <taxon>Sar</taxon>
        <taxon>Stramenopiles</taxon>
        <taxon>Oomycota</taxon>
        <taxon>Saprolegniomycetes</taxon>
        <taxon>Saprolegniales</taxon>
        <taxon>Verrucalvaceae</taxon>
        <taxon>Aphanomyces</taxon>
    </lineage>
</organism>
<feature type="compositionally biased region" description="Polar residues" evidence="2">
    <location>
        <begin position="474"/>
        <end position="483"/>
    </location>
</feature>
<accession>A0A6G0XM50</accession>
<keyword evidence="4" id="KW-1185">Reference proteome</keyword>
<dbReference type="Proteomes" id="UP000481153">
    <property type="component" value="Unassembled WGS sequence"/>
</dbReference>
<evidence type="ECO:0000256" key="1">
    <source>
        <dbReference type="ARBA" id="ARBA00023054"/>
    </source>
</evidence>
<feature type="region of interest" description="Disordered" evidence="2">
    <location>
        <begin position="420"/>
        <end position="495"/>
    </location>
</feature>
<feature type="compositionally biased region" description="Basic and acidic residues" evidence="2">
    <location>
        <begin position="56"/>
        <end position="65"/>
    </location>
</feature>
<evidence type="ECO:0000256" key="2">
    <source>
        <dbReference type="SAM" id="MobiDB-lite"/>
    </source>
</evidence>
<feature type="compositionally biased region" description="Low complexity" evidence="2">
    <location>
        <begin position="556"/>
        <end position="566"/>
    </location>
</feature>
<dbReference type="PANTHER" id="PTHR21549">
    <property type="entry name" value="MUTATED IN BLADDER CANCER 1"/>
    <property type="match status" value="1"/>
</dbReference>
<feature type="region of interest" description="Disordered" evidence="2">
    <location>
        <begin position="547"/>
        <end position="649"/>
    </location>
</feature>
<reference evidence="3 4" key="1">
    <citation type="submission" date="2019-07" db="EMBL/GenBank/DDBJ databases">
        <title>Genomics analysis of Aphanomyces spp. identifies a new class of oomycete effector associated with host adaptation.</title>
        <authorList>
            <person name="Gaulin E."/>
        </authorList>
    </citation>
    <scope>NUCLEOTIDE SEQUENCE [LARGE SCALE GENOMIC DNA]</scope>
    <source>
        <strain evidence="3 4">ATCC 201684</strain>
    </source>
</reference>
<evidence type="ECO:0000313" key="4">
    <source>
        <dbReference type="Proteomes" id="UP000481153"/>
    </source>
</evidence>
<feature type="compositionally biased region" description="Basic and acidic residues" evidence="2">
    <location>
        <begin position="596"/>
        <end position="605"/>
    </location>
</feature>
<evidence type="ECO:0000313" key="3">
    <source>
        <dbReference type="EMBL" id="KAF0741308.1"/>
    </source>
</evidence>
<feature type="compositionally biased region" description="Basic and acidic residues" evidence="2">
    <location>
        <begin position="444"/>
        <end position="460"/>
    </location>
</feature>
<comment type="caution">
    <text evidence="3">The sequence shown here is derived from an EMBL/GenBank/DDBJ whole genome shotgun (WGS) entry which is preliminary data.</text>
</comment>
<dbReference type="PANTHER" id="PTHR21549:SF0">
    <property type="entry name" value="COILED-COIL DOMAIN-CONTAINING PROTEIN 112"/>
    <property type="match status" value="1"/>
</dbReference>
<keyword evidence="1" id="KW-0175">Coiled coil</keyword>
<proteinExistence type="predicted"/>
<protein>
    <submittedName>
        <fullName evidence="3">Uncharacterized protein</fullName>
    </submittedName>
</protein>
<feature type="compositionally biased region" description="Polar residues" evidence="2">
    <location>
        <begin position="66"/>
        <end position="75"/>
    </location>
</feature>